<keyword evidence="2" id="KW-1185">Reference proteome</keyword>
<proteinExistence type="predicted"/>
<accession>A0A2Z7DFE6</accession>
<protein>
    <submittedName>
        <fullName evidence="1">Nuclear pore complex protein Nup205</fullName>
    </submittedName>
</protein>
<name>A0A2Z7DFE6_9LAMI</name>
<reference evidence="1 2" key="1">
    <citation type="journal article" date="2015" name="Proc. Natl. Acad. Sci. U.S.A.">
        <title>The resurrection genome of Boea hygrometrica: A blueprint for survival of dehydration.</title>
        <authorList>
            <person name="Xiao L."/>
            <person name="Yang G."/>
            <person name="Zhang L."/>
            <person name="Yang X."/>
            <person name="Zhao S."/>
            <person name="Ji Z."/>
            <person name="Zhou Q."/>
            <person name="Hu M."/>
            <person name="Wang Y."/>
            <person name="Chen M."/>
            <person name="Xu Y."/>
            <person name="Jin H."/>
            <person name="Xiao X."/>
            <person name="Hu G."/>
            <person name="Bao F."/>
            <person name="Hu Y."/>
            <person name="Wan P."/>
            <person name="Li L."/>
            <person name="Deng X."/>
            <person name="Kuang T."/>
            <person name="Xiang C."/>
            <person name="Zhu J.K."/>
            <person name="Oliver M.J."/>
            <person name="He Y."/>
        </authorList>
    </citation>
    <scope>NUCLEOTIDE SEQUENCE [LARGE SCALE GENOMIC DNA]</scope>
    <source>
        <strain evidence="2">cv. XS01</strain>
    </source>
</reference>
<organism evidence="1 2">
    <name type="scientific">Dorcoceras hygrometricum</name>
    <dbReference type="NCBI Taxonomy" id="472368"/>
    <lineage>
        <taxon>Eukaryota</taxon>
        <taxon>Viridiplantae</taxon>
        <taxon>Streptophyta</taxon>
        <taxon>Embryophyta</taxon>
        <taxon>Tracheophyta</taxon>
        <taxon>Spermatophyta</taxon>
        <taxon>Magnoliopsida</taxon>
        <taxon>eudicotyledons</taxon>
        <taxon>Gunneridae</taxon>
        <taxon>Pentapetalae</taxon>
        <taxon>asterids</taxon>
        <taxon>lamiids</taxon>
        <taxon>Lamiales</taxon>
        <taxon>Gesneriaceae</taxon>
        <taxon>Didymocarpoideae</taxon>
        <taxon>Trichosporeae</taxon>
        <taxon>Loxocarpinae</taxon>
        <taxon>Dorcoceras</taxon>
    </lineage>
</organism>
<gene>
    <name evidence="1" type="ORF">F511_23396</name>
</gene>
<sequence>MRATKESSVSKAQRLSCAINLNQSVESKSQRLSWLSRLSDDIGFLRTATQSANRDSAIFRSQGMEAQYAMRECNDNHIKHRSYSGSSRNAKISRRNVLSNQTQATAASSRELQCTSCCYLYSVVVIKSAAKKLTIYEIWMSTAELNSNGKTTRSLQ</sequence>
<dbReference type="Proteomes" id="UP000250235">
    <property type="component" value="Unassembled WGS sequence"/>
</dbReference>
<dbReference type="AlphaFoldDB" id="A0A2Z7DFE6"/>
<evidence type="ECO:0000313" key="1">
    <source>
        <dbReference type="EMBL" id="KZV58667.1"/>
    </source>
</evidence>
<evidence type="ECO:0000313" key="2">
    <source>
        <dbReference type="Proteomes" id="UP000250235"/>
    </source>
</evidence>
<dbReference type="EMBL" id="KQ986388">
    <property type="protein sequence ID" value="KZV58667.1"/>
    <property type="molecule type" value="Genomic_DNA"/>
</dbReference>